<sequence length="87" mass="9604">MLRMGAMVVALELAAVLVAYGYFGWPILVFGVPVIVLTVIALLVVRASEVPRRMLQEHRASRWDPDAALPGGLMSGFFEVPRRRAQP</sequence>
<feature type="transmembrane region" description="Helical" evidence="1">
    <location>
        <begin position="25"/>
        <end position="45"/>
    </location>
</feature>
<evidence type="ECO:0008006" key="4">
    <source>
        <dbReference type="Google" id="ProtNLM"/>
    </source>
</evidence>
<dbReference type="Proteomes" id="UP001499967">
    <property type="component" value="Unassembled WGS sequence"/>
</dbReference>
<keyword evidence="1" id="KW-0812">Transmembrane</keyword>
<gene>
    <name evidence="2" type="ORF">GCM10009559_49770</name>
</gene>
<keyword evidence="1" id="KW-1133">Transmembrane helix</keyword>
<comment type="caution">
    <text evidence="2">The sequence shown here is derived from an EMBL/GenBank/DDBJ whole genome shotgun (WGS) entry which is preliminary data.</text>
</comment>
<evidence type="ECO:0000313" key="2">
    <source>
        <dbReference type="EMBL" id="GAA0895130.1"/>
    </source>
</evidence>
<keyword evidence="3" id="KW-1185">Reference proteome</keyword>
<dbReference type="RefSeq" id="WP_343943968.1">
    <property type="nucleotide sequence ID" value="NZ_BAAAHP010000154.1"/>
</dbReference>
<organism evidence="2 3">
    <name type="scientific">Pseudonocardia zijingensis</name>
    <dbReference type="NCBI Taxonomy" id="153376"/>
    <lineage>
        <taxon>Bacteria</taxon>
        <taxon>Bacillati</taxon>
        <taxon>Actinomycetota</taxon>
        <taxon>Actinomycetes</taxon>
        <taxon>Pseudonocardiales</taxon>
        <taxon>Pseudonocardiaceae</taxon>
        <taxon>Pseudonocardia</taxon>
    </lineage>
</organism>
<protein>
    <recommendedName>
        <fullName evidence="4">DUF3040 family protein</fullName>
    </recommendedName>
</protein>
<accession>A0ABN1N6I8</accession>
<dbReference type="EMBL" id="BAAAHP010000154">
    <property type="protein sequence ID" value="GAA0895130.1"/>
    <property type="molecule type" value="Genomic_DNA"/>
</dbReference>
<proteinExistence type="predicted"/>
<evidence type="ECO:0000256" key="1">
    <source>
        <dbReference type="SAM" id="Phobius"/>
    </source>
</evidence>
<reference evidence="2 3" key="1">
    <citation type="journal article" date="2019" name="Int. J. Syst. Evol. Microbiol.">
        <title>The Global Catalogue of Microorganisms (GCM) 10K type strain sequencing project: providing services to taxonomists for standard genome sequencing and annotation.</title>
        <authorList>
            <consortium name="The Broad Institute Genomics Platform"/>
            <consortium name="The Broad Institute Genome Sequencing Center for Infectious Disease"/>
            <person name="Wu L."/>
            <person name="Ma J."/>
        </authorList>
    </citation>
    <scope>NUCLEOTIDE SEQUENCE [LARGE SCALE GENOMIC DNA]</scope>
    <source>
        <strain evidence="2 3">JCM 11117</strain>
    </source>
</reference>
<name>A0ABN1N6I8_9PSEU</name>
<keyword evidence="1" id="KW-0472">Membrane</keyword>
<evidence type="ECO:0000313" key="3">
    <source>
        <dbReference type="Proteomes" id="UP001499967"/>
    </source>
</evidence>